<name>A0A976N3A0_9VIRU</name>
<organism evidence="1">
    <name type="scientific">Peromfec virus RodF5_8</name>
    <dbReference type="NCBI Taxonomy" id="2929344"/>
    <lineage>
        <taxon>Viruses</taxon>
        <taxon>Monodnaviria</taxon>
        <taxon>Sangervirae</taxon>
        <taxon>Phixviricota</taxon>
        <taxon>Malgrandaviricetes</taxon>
        <taxon>Petitvirales</taxon>
        <taxon>Microviridae</taxon>
    </lineage>
</organism>
<accession>A0A976N3A0</accession>
<evidence type="ECO:0000313" key="1">
    <source>
        <dbReference type="EMBL" id="UPW41853.1"/>
    </source>
</evidence>
<dbReference type="EMBL" id="OM869681">
    <property type="protein sequence ID" value="UPW41853.1"/>
    <property type="molecule type" value="Genomic_DNA"/>
</dbReference>
<protein>
    <submittedName>
        <fullName evidence="1">Uncharacterized protein</fullName>
    </submittedName>
</protein>
<reference evidence="1" key="1">
    <citation type="submission" date="2022-02" db="EMBL/GenBank/DDBJ databases">
        <title>Towards deciphering the DNA virus diversity associated with rodent species in the families Cricetidae and Heteromyidae.</title>
        <authorList>
            <person name="Lund M."/>
            <person name="Larsen B.B."/>
            <person name="Gryseels S."/>
            <person name="Kraberger S."/>
            <person name="Rowsey D.M."/>
            <person name="Steger L."/>
            <person name="Yule K.M."/>
            <person name="Upham N.S."/>
            <person name="Worobey M."/>
            <person name="Van Doorslaer K."/>
            <person name="Varsani A."/>
        </authorList>
    </citation>
    <scope>NUCLEOTIDE SEQUENCE</scope>
    <source>
        <strain evidence="1">NeonRodF5_8</strain>
    </source>
</reference>
<proteinExistence type="predicted"/>
<sequence>MQNSTKKLAILQAFLYFYTSLKQKAMTKFEKRFEKEGCFYRDLATSEYYELKLVCTSKRVRFGLRPIKKYIFSLTSTKTHEEAPYHLSLSEAEFNGLRKLHVLVTTPSQI</sequence>